<sequence>MAPDHNETPTLLTHSPVDHERGDGQDRTNPVALSVMAAAARRVSSKPLLQTAALSGVTRTQKVQRWSKVEEEALQELVPRHTDRKGTVRWIHGVYTEWCGMHRTNPRVYMQRPVKSLSEKWVKLRSTIAATVPPRGPTPSNDQIEVSGMVAELPLRTARLGAGDHELMGGIVEVGRSEEVDRPSLLGDTNPVPSEAKLRKAVAVRDIVPVRKRKHANAKNVQTSARELTKRPRTEKACDTSWFQAESQLISDNEIPNLVRQVEPLLADALGWAAADAEPRGVAVPVPLKREFNQEVKRIANISSDRLYRRGRIPLIPFELDRERVAQLEQLVVDRVERCIAKGPDWFLGLNVAIFAAARILSRRKRTENLTDRLQRNDAKTLKEIERKQARLLRAAKRDRHRKWRSRSAKEREIKVERLRQMAGLVEQRIAERRDREASGRVRRRYRWRPSLRSITEPSATPSPAPSEQQTQQFWQALWGKKGHANTKQWQLREFERHVVAIRREVNQQTYIDTEQLVKMFALALQKAKGSKAPGPDGIRVSWWKMFRRVVPYVSAWVVRVLRGAEPVASWLCKGLTVLLPKGGDSTNPSNYRPITCLNTCYKLLTSVITQLIEQQVELLGGLPRQQVALRRGVQGTSVALLTDALVIADAAKANRHLGVCWFDFKKAFDSVPHNLILWMLRVIGVPDDLRSNIRAIMDLWATQLKVGGRVIGDAIPVRTGVFQGDTLSPLLFCLCVWPISFVLDQTPQYHFRCMRHLQEGFSIGHVFYMDDLKCYCMGKGELTQVVERVQECTSALGLSINHSKSAWLNSDGARGEMVGVPSLVGNYKYLGLQESLGLAARESLEVVQGKFMGRLKAIWSSQLSFGQSIHATKTICWPIVQYVLVNLFWSRRELTEMRIILRKWDRQVRDLLDECGVRQKSRSKNELYVERCAGGWGFPSLEDLLENTLAVQLSVLLARDEMAMHLKVCEMLERKKICTPLSAGRQVLDDWGVKVEVRERTLFLNGVLVEPAQVKRKLLEAMATGREQTRLAKWTNRKSRYGMTGGTWREASYVDVAASNEWLVKGALSKNVVSSCLAVRGNM</sequence>
<dbReference type="SUPFAM" id="SSF56672">
    <property type="entry name" value="DNA/RNA polymerases"/>
    <property type="match status" value="1"/>
</dbReference>
<keyword evidence="3" id="KW-1185">Reference proteome</keyword>
<evidence type="ECO:0000256" key="1">
    <source>
        <dbReference type="SAM" id="MobiDB-lite"/>
    </source>
</evidence>
<dbReference type="AlphaFoldDB" id="A0A183CPI0"/>
<dbReference type="PANTHER" id="PTHR35450">
    <property type="entry name" value="REVERSE TRANSCRIPTASE DOMAIN-CONTAINING PROTEIN"/>
    <property type="match status" value="1"/>
</dbReference>
<reference evidence="4" key="3">
    <citation type="submission" date="2016-06" db="UniProtKB">
        <authorList>
            <consortium name="WormBaseParasite"/>
        </authorList>
    </citation>
    <scope>IDENTIFICATION</scope>
</reference>
<protein>
    <submittedName>
        <fullName evidence="4">Reverse transcriptase domain-containing protein</fullName>
    </submittedName>
</protein>
<dbReference type="WBParaSite" id="GPLIN_001478700">
    <property type="protein sequence ID" value="GPLIN_001478700"/>
    <property type="gene ID" value="GPLIN_001478700"/>
</dbReference>
<reference evidence="3" key="2">
    <citation type="submission" date="2014-05" db="EMBL/GenBank/DDBJ databases">
        <title>The genome and life-stage specific transcriptomes of Globodera pallida elucidate key aspects of plant parasitism by a cyst nematode.</title>
        <authorList>
            <person name="Cotton J.A."/>
            <person name="Lilley C.J."/>
            <person name="Jones L.M."/>
            <person name="Kikuchi T."/>
            <person name="Reid A.J."/>
            <person name="Thorpe P."/>
            <person name="Tsai I.J."/>
            <person name="Beasley H."/>
            <person name="Blok V."/>
            <person name="Cock P.J.A."/>
            <person name="Van den Akker S.E."/>
            <person name="Holroyd N."/>
            <person name="Hunt M."/>
            <person name="Mantelin S."/>
            <person name="Naghra H."/>
            <person name="Pain A."/>
            <person name="Palomares-Rius J.E."/>
            <person name="Zarowiecki M."/>
            <person name="Berriman M."/>
            <person name="Jones J.T."/>
            <person name="Urwin P.E."/>
        </authorList>
    </citation>
    <scope>NUCLEOTIDE SEQUENCE [LARGE SCALE GENOMIC DNA]</scope>
    <source>
        <strain evidence="3">Lindley</strain>
    </source>
</reference>
<feature type="region of interest" description="Disordered" evidence="1">
    <location>
        <begin position="1"/>
        <end position="28"/>
    </location>
</feature>
<dbReference type="InterPro" id="IPR043502">
    <property type="entry name" value="DNA/RNA_pol_sf"/>
</dbReference>
<organism evidence="3 4">
    <name type="scientific">Globodera pallida</name>
    <name type="common">Potato cyst nematode worm</name>
    <name type="synonym">Heterodera pallida</name>
    <dbReference type="NCBI Taxonomy" id="36090"/>
    <lineage>
        <taxon>Eukaryota</taxon>
        <taxon>Metazoa</taxon>
        <taxon>Ecdysozoa</taxon>
        <taxon>Nematoda</taxon>
        <taxon>Chromadorea</taxon>
        <taxon>Rhabditida</taxon>
        <taxon>Tylenchina</taxon>
        <taxon>Tylenchomorpha</taxon>
        <taxon>Tylenchoidea</taxon>
        <taxon>Heteroderidae</taxon>
        <taxon>Heteroderinae</taxon>
        <taxon>Globodera</taxon>
    </lineage>
</organism>
<evidence type="ECO:0000259" key="2">
    <source>
        <dbReference type="PROSITE" id="PS50878"/>
    </source>
</evidence>
<evidence type="ECO:0000313" key="4">
    <source>
        <dbReference type="WBParaSite" id="GPLIN_001478700"/>
    </source>
</evidence>
<evidence type="ECO:0000313" key="3">
    <source>
        <dbReference type="Proteomes" id="UP000050741"/>
    </source>
</evidence>
<feature type="compositionally biased region" description="Basic and acidic residues" evidence="1">
    <location>
        <begin position="16"/>
        <end position="26"/>
    </location>
</feature>
<dbReference type="InterPro" id="IPR000477">
    <property type="entry name" value="RT_dom"/>
</dbReference>
<dbReference type="Proteomes" id="UP000050741">
    <property type="component" value="Unassembled WGS sequence"/>
</dbReference>
<dbReference type="CDD" id="cd01650">
    <property type="entry name" value="RT_nLTR_like"/>
    <property type="match status" value="1"/>
</dbReference>
<proteinExistence type="predicted"/>
<dbReference type="Pfam" id="PF00078">
    <property type="entry name" value="RVT_1"/>
    <property type="match status" value="1"/>
</dbReference>
<dbReference type="PANTHER" id="PTHR35450:SF2">
    <property type="entry name" value="REVERSE TRANSCRIPTASE DOMAIN-CONTAINING PROTEIN"/>
    <property type="match status" value="1"/>
</dbReference>
<dbReference type="PROSITE" id="PS50878">
    <property type="entry name" value="RT_POL"/>
    <property type="match status" value="1"/>
</dbReference>
<reference evidence="3" key="1">
    <citation type="submission" date="2013-12" db="EMBL/GenBank/DDBJ databases">
        <authorList>
            <person name="Aslett M."/>
        </authorList>
    </citation>
    <scope>NUCLEOTIDE SEQUENCE [LARGE SCALE GENOMIC DNA]</scope>
    <source>
        <strain evidence="3">Lindley</strain>
    </source>
</reference>
<feature type="domain" description="Reverse transcriptase" evidence="2">
    <location>
        <begin position="561"/>
        <end position="835"/>
    </location>
</feature>
<accession>A0A183CPI0</accession>
<feature type="region of interest" description="Disordered" evidence="1">
    <location>
        <begin position="214"/>
        <end position="233"/>
    </location>
</feature>
<name>A0A183CPI0_GLOPA</name>